<evidence type="ECO:0000313" key="3">
    <source>
        <dbReference type="EMBL" id="MFD1441870.1"/>
    </source>
</evidence>
<gene>
    <name evidence="3" type="ORF">ACFQ5K_10825</name>
</gene>
<evidence type="ECO:0000313" key="4">
    <source>
        <dbReference type="Proteomes" id="UP001597212"/>
    </source>
</evidence>
<reference evidence="4" key="1">
    <citation type="journal article" date="2019" name="Int. J. Syst. Evol. Microbiol.">
        <title>The Global Catalogue of Microorganisms (GCM) 10K type strain sequencing project: providing services to taxonomists for standard genome sequencing and annotation.</title>
        <authorList>
            <consortium name="The Broad Institute Genomics Platform"/>
            <consortium name="The Broad Institute Genome Sequencing Center for Infectious Disease"/>
            <person name="Wu L."/>
            <person name="Ma J."/>
        </authorList>
    </citation>
    <scope>NUCLEOTIDE SEQUENCE [LARGE SCALE GENOMIC DNA]</scope>
    <source>
        <strain evidence="4">CCM 8912</strain>
    </source>
</reference>
<comment type="caution">
    <text evidence="3">The sequence shown here is derived from an EMBL/GenBank/DDBJ whole genome shotgun (WGS) entry which is preliminary data.</text>
</comment>
<evidence type="ECO:0000256" key="1">
    <source>
        <dbReference type="PROSITE-ProRule" id="PRU00409"/>
    </source>
</evidence>
<dbReference type="Gene3D" id="3.30.470.20">
    <property type="entry name" value="ATP-grasp fold, B domain"/>
    <property type="match status" value="1"/>
</dbReference>
<protein>
    <recommendedName>
        <fullName evidence="2">ATP-grasp domain-containing protein</fullName>
    </recommendedName>
</protein>
<organism evidence="3 4">
    <name type="scientific">Lacticaseibacillus hegangensis</name>
    <dbReference type="NCBI Taxonomy" id="2486010"/>
    <lineage>
        <taxon>Bacteria</taxon>
        <taxon>Bacillati</taxon>
        <taxon>Bacillota</taxon>
        <taxon>Bacilli</taxon>
        <taxon>Lactobacillales</taxon>
        <taxon>Lactobacillaceae</taxon>
        <taxon>Lacticaseibacillus</taxon>
    </lineage>
</organism>
<evidence type="ECO:0000259" key="2">
    <source>
        <dbReference type="PROSITE" id="PS50975"/>
    </source>
</evidence>
<dbReference type="EMBL" id="JBHTOK010000076">
    <property type="protein sequence ID" value="MFD1441870.1"/>
    <property type="molecule type" value="Genomic_DNA"/>
</dbReference>
<dbReference type="SUPFAM" id="SSF56059">
    <property type="entry name" value="Glutathione synthetase ATP-binding domain-like"/>
    <property type="match status" value="1"/>
</dbReference>
<name>A0ABW4CZF2_9LACO</name>
<accession>A0ABW4CZF2</accession>
<feature type="domain" description="ATP-grasp" evidence="2">
    <location>
        <begin position="123"/>
        <end position="323"/>
    </location>
</feature>
<keyword evidence="1" id="KW-0547">Nucleotide-binding</keyword>
<keyword evidence="1" id="KW-0067">ATP-binding</keyword>
<sequence length="402" mass="46152">MENTFVPVIVGTDINAYTMAISFHQEYGITPWVIGQAPLSFTEWSDITTQIEYHDDLRKLGRFTPILLDFAKRHAGKPLLLIGTNDAYVRLIVENAAALQPAYRFNYPTLDLLNKFQHKADFYQLCDHYGIPHPVTKTALCSDPASEFDDRGLRYPVIVKPNDTVKYMYMHFDGKEKVFKCVDRMALARVLTLLNANGYSESALIQEYIPGADDALWDSVVYVDRQHHAQMVSLAQVVLQEHDRTAIGNYTALIARFDAVLMNQLADFLEAVGYTGYANFDMKRDPCDGQIKIFEANTRQGRASYYITGLGQNLARNLVDDCIKGETKPRVLAKGDFLYSLVPKFVLRHFVKSPALHQEINQLISGKNWVNPLFYPADHNAKRRRFLFLRQLNYVRKYYRNR</sequence>
<dbReference type="InterPro" id="IPR011761">
    <property type="entry name" value="ATP-grasp"/>
</dbReference>
<dbReference type="Proteomes" id="UP001597212">
    <property type="component" value="Unassembled WGS sequence"/>
</dbReference>
<dbReference type="PROSITE" id="PS50975">
    <property type="entry name" value="ATP_GRASP"/>
    <property type="match status" value="1"/>
</dbReference>
<dbReference type="RefSeq" id="WP_125755499.1">
    <property type="nucleotide sequence ID" value="NZ_JBHTOK010000076.1"/>
</dbReference>
<keyword evidence="4" id="KW-1185">Reference proteome</keyword>
<proteinExistence type="predicted"/>